<dbReference type="PANTHER" id="PTHR41517:SF1">
    <property type="entry name" value="CUPIN"/>
    <property type="match status" value="1"/>
</dbReference>
<evidence type="ECO:0000313" key="1">
    <source>
        <dbReference type="EMBL" id="MDG3007922.1"/>
    </source>
</evidence>
<dbReference type="Proteomes" id="UP001216907">
    <property type="component" value="Unassembled WGS sequence"/>
</dbReference>
<sequence>MTRTLQDEARAEATSARWTEDAEYFEYSKAANPIGSGLTPKIPLADFPGRIHQEGPTRIVPFDLSESLQCPGPASSPALCANFIRILAGESIATTPEATSEVYYVIRGRGRTSLASGELPWKQGDFFALPAGSRAEHHADEESAFYWVHDAPLLTYLGVKPGEPRFEPTLYPREEAVARLAEVEADPAAAKRSRVSILLANRNFGQTRTITHVIWTMFGVLPVGSIQLPHRHESVALDFIIDCQPGCYTLIGRDLDADGKIINPKRADWAPGSAFVTPPGLWHAHFNESGTPAYLIPIQDAGLHTFLRTLGIKFFHAKKGTSDSGEED</sequence>
<keyword evidence="2" id="KW-1185">Reference proteome</keyword>
<dbReference type="InterPro" id="IPR047183">
    <property type="entry name" value="GDO-like"/>
</dbReference>
<dbReference type="EMBL" id="JARRAG010000002">
    <property type="protein sequence ID" value="MDG3007922.1"/>
    <property type="molecule type" value="Genomic_DNA"/>
</dbReference>
<reference evidence="1 2" key="1">
    <citation type="submission" date="2023-03" db="EMBL/GenBank/DDBJ databases">
        <title>Paludisphaera mucosa sp. nov. a novel planctomycete from northern fen.</title>
        <authorList>
            <person name="Ivanova A."/>
        </authorList>
    </citation>
    <scope>NUCLEOTIDE SEQUENCE [LARGE SCALE GENOMIC DNA]</scope>
    <source>
        <strain evidence="1 2">Pla2</strain>
    </source>
</reference>
<dbReference type="PANTHER" id="PTHR41517">
    <property type="entry name" value="1,2-DIOXYGENASE PROTEIN-RELATED"/>
    <property type="match status" value="1"/>
</dbReference>
<dbReference type="Gene3D" id="2.60.120.10">
    <property type="entry name" value="Jelly Rolls"/>
    <property type="match status" value="2"/>
</dbReference>
<organism evidence="1 2">
    <name type="scientific">Paludisphaera mucosa</name>
    <dbReference type="NCBI Taxonomy" id="3030827"/>
    <lineage>
        <taxon>Bacteria</taxon>
        <taxon>Pseudomonadati</taxon>
        <taxon>Planctomycetota</taxon>
        <taxon>Planctomycetia</taxon>
        <taxon>Isosphaerales</taxon>
        <taxon>Isosphaeraceae</taxon>
        <taxon>Paludisphaera</taxon>
    </lineage>
</organism>
<dbReference type="InterPro" id="IPR014710">
    <property type="entry name" value="RmlC-like_jellyroll"/>
</dbReference>
<proteinExistence type="predicted"/>
<protein>
    <recommendedName>
        <fullName evidence="3">Cupin</fullName>
    </recommendedName>
</protein>
<evidence type="ECO:0000313" key="2">
    <source>
        <dbReference type="Proteomes" id="UP001216907"/>
    </source>
</evidence>
<dbReference type="InterPro" id="IPR011051">
    <property type="entry name" value="RmlC_Cupin_sf"/>
</dbReference>
<gene>
    <name evidence="1" type="ORF">PZE19_29515</name>
</gene>
<accession>A0ABT6FK49</accession>
<comment type="caution">
    <text evidence="1">The sequence shown here is derived from an EMBL/GenBank/DDBJ whole genome shotgun (WGS) entry which is preliminary data.</text>
</comment>
<dbReference type="RefSeq" id="WP_277864192.1">
    <property type="nucleotide sequence ID" value="NZ_JARRAG010000002.1"/>
</dbReference>
<dbReference type="SUPFAM" id="SSF51182">
    <property type="entry name" value="RmlC-like cupins"/>
    <property type="match status" value="1"/>
</dbReference>
<name>A0ABT6FK49_9BACT</name>
<evidence type="ECO:0008006" key="3">
    <source>
        <dbReference type="Google" id="ProtNLM"/>
    </source>
</evidence>
<dbReference type="CDD" id="cd02216">
    <property type="entry name" value="cupin_GDO-like_N"/>
    <property type="match status" value="1"/>
</dbReference>